<evidence type="ECO:0000313" key="2">
    <source>
        <dbReference type="RefSeq" id="XP_029658352.2"/>
    </source>
</evidence>
<dbReference type="Proteomes" id="UP000515154">
    <property type="component" value="Linkage group LG2"/>
</dbReference>
<name>A0A6P7UAG0_9MOLL</name>
<keyword evidence="1" id="KW-1185">Reference proteome</keyword>
<organism evidence="1 2">
    <name type="scientific">Octopus sinensis</name>
    <name type="common">East Asian common octopus</name>
    <dbReference type="NCBI Taxonomy" id="2607531"/>
    <lineage>
        <taxon>Eukaryota</taxon>
        <taxon>Metazoa</taxon>
        <taxon>Spiralia</taxon>
        <taxon>Lophotrochozoa</taxon>
        <taxon>Mollusca</taxon>
        <taxon>Cephalopoda</taxon>
        <taxon>Coleoidea</taxon>
        <taxon>Octopodiformes</taxon>
        <taxon>Octopoda</taxon>
        <taxon>Incirrata</taxon>
        <taxon>Octopodidae</taxon>
        <taxon>Octopus</taxon>
    </lineage>
</organism>
<dbReference type="KEGG" id="osn:115232550"/>
<evidence type="ECO:0000313" key="1">
    <source>
        <dbReference type="Proteomes" id="UP000515154"/>
    </source>
</evidence>
<accession>A0A6P7UAG0</accession>
<protein>
    <submittedName>
        <fullName evidence="2">Uncharacterized protein LOC115232550</fullName>
    </submittedName>
</protein>
<sequence>MPSPSTLSNWSMYRLLELSSVNCLFVIDTIKYLYPQLNSSCRDHCKINKLQDFHKQFSAINSIHSCKNFENIKEHDFDWFIKLYSKVNSSEICSSPSKGDIFQLCQKTNEDFRILLKQLVEQYSCLRLEQKFDVKKRLALLKLFHQNMLELQSNAEFNIDKEMKSPFTWSDIEPLNQNCSESNSKTLHPVSTTKGIILNLQDNVTQKCLDAQQLLNNTSPSSSYIQIATQNAPVDTLNKHSESGDNMIVQKISINKPNKIIQREIDRFVSKVCRKNKLLLLEINENSTIR</sequence>
<gene>
    <name evidence="2" type="primary">LOC115232550</name>
</gene>
<proteinExistence type="predicted"/>
<dbReference type="AlphaFoldDB" id="A0A6P7UAG0"/>
<dbReference type="RefSeq" id="XP_029658352.2">
    <property type="nucleotide sequence ID" value="XM_029802492.2"/>
</dbReference>
<reference evidence="2" key="1">
    <citation type="submission" date="2025-08" db="UniProtKB">
        <authorList>
            <consortium name="RefSeq"/>
        </authorList>
    </citation>
    <scope>IDENTIFICATION</scope>
</reference>